<feature type="compositionally biased region" description="Pro residues" evidence="2">
    <location>
        <begin position="141"/>
        <end position="155"/>
    </location>
</feature>
<dbReference type="Proteomes" id="UP001152798">
    <property type="component" value="Chromosome 3"/>
</dbReference>
<dbReference type="OrthoDB" id="2133332at2759"/>
<protein>
    <submittedName>
        <fullName evidence="3">Uncharacterized protein</fullName>
    </submittedName>
</protein>
<reference evidence="3" key="1">
    <citation type="submission" date="2022-01" db="EMBL/GenBank/DDBJ databases">
        <authorList>
            <person name="King R."/>
        </authorList>
    </citation>
    <scope>NUCLEOTIDE SEQUENCE</scope>
</reference>
<dbReference type="AlphaFoldDB" id="A0A9P0H6P3"/>
<comment type="similarity">
    <text evidence="1">Belongs to the MTFR1 family.</text>
</comment>
<evidence type="ECO:0000256" key="1">
    <source>
        <dbReference type="ARBA" id="ARBA00005807"/>
    </source>
</evidence>
<gene>
    <name evidence="3" type="ORF">NEZAVI_LOCUS6533</name>
</gene>
<proteinExistence type="inferred from homology"/>
<dbReference type="InterPro" id="IPR007972">
    <property type="entry name" value="Mtfr1"/>
</dbReference>
<dbReference type="EMBL" id="OV725079">
    <property type="protein sequence ID" value="CAH1396470.1"/>
    <property type="molecule type" value="Genomic_DNA"/>
</dbReference>
<dbReference type="PANTHER" id="PTHR14215:SF0">
    <property type="entry name" value="WH2 DOMAIN-CONTAINING PROTEIN"/>
    <property type="match status" value="1"/>
</dbReference>
<feature type="region of interest" description="Disordered" evidence="2">
    <location>
        <begin position="128"/>
        <end position="201"/>
    </location>
</feature>
<organism evidence="3 4">
    <name type="scientific">Nezara viridula</name>
    <name type="common">Southern green stink bug</name>
    <name type="synonym">Cimex viridulus</name>
    <dbReference type="NCBI Taxonomy" id="85310"/>
    <lineage>
        <taxon>Eukaryota</taxon>
        <taxon>Metazoa</taxon>
        <taxon>Ecdysozoa</taxon>
        <taxon>Arthropoda</taxon>
        <taxon>Hexapoda</taxon>
        <taxon>Insecta</taxon>
        <taxon>Pterygota</taxon>
        <taxon>Neoptera</taxon>
        <taxon>Paraneoptera</taxon>
        <taxon>Hemiptera</taxon>
        <taxon>Heteroptera</taxon>
        <taxon>Panheteroptera</taxon>
        <taxon>Pentatomomorpha</taxon>
        <taxon>Pentatomoidea</taxon>
        <taxon>Pentatomidae</taxon>
        <taxon>Pentatominae</taxon>
        <taxon>Nezara</taxon>
    </lineage>
</organism>
<dbReference type="PANTHER" id="PTHR14215">
    <property type="entry name" value="PROTEIN OF UNKNOWN FUNCTION DUF729"/>
    <property type="match status" value="1"/>
</dbReference>
<evidence type="ECO:0000313" key="4">
    <source>
        <dbReference type="Proteomes" id="UP001152798"/>
    </source>
</evidence>
<evidence type="ECO:0000313" key="3">
    <source>
        <dbReference type="EMBL" id="CAH1396470.1"/>
    </source>
</evidence>
<sequence>MSTILNFLRSLCDFLQKVKDVTFPLIVNGKRPRRSIVRFIGTNLPIPSPPRVYIYVPPWRTLDKKLSQTTIQSDISSLSIDDNSSREENEIPCDCSDISCMHETKLTQLQNELKELREQVASILLKQNSSTSSQADEKPAPALPPPPPPPLPPPFDISSPFVTPKRKPLTTRNDNVSNNNPLGDVLKEIKNGPPKLKPIER</sequence>
<feature type="compositionally biased region" description="Polar residues" evidence="2">
    <location>
        <begin position="170"/>
        <end position="181"/>
    </location>
</feature>
<accession>A0A9P0H6P3</accession>
<evidence type="ECO:0000256" key="2">
    <source>
        <dbReference type="SAM" id="MobiDB-lite"/>
    </source>
</evidence>
<name>A0A9P0H6P3_NEZVI</name>
<keyword evidence="4" id="KW-1185">Reference proteome</keyword>